<feature type="transmembrane region" description="Helical" evidence="1">
    <location>
        <begin position="12"/>
        <end position="32"/>
    </location>
</feature>
<dbReference type="OrthoDB" id="2454520at2"/>
<feature type="transmembrane region" description="Helical" evidence="1">
    <location>
        <begin position="38"/>
        <end position="55"/>
    </location>
</feature>
<dbReference type="Proteomes" id="UP000001258">
    <property type="component" value="Chromosome"/>
</dbReference>
<proteinExistence type="predicted"/>
<keyword evidence="1" id="KW-1133">Transmembrane helix</keyword>
<sequence>MSTPPNNRRLALLLVAVMVVIFLLTQTPLGSFLASSPWWVYFVIAGILLSGYLSVKYTIEDRKTDQEWIEKEGEAFLERVREKRAVEQKED</sequence>
<protein>
    <submittedName>
        <fullName evidence="2">BH1176 protein</fullName>
    </submittedName>
</protein>
<evidence type="ECO:0000313" key="3">
    <source>
        <dbReference type="Proteomes" id="UP000001258"/>
    </source>
</evidence>
<keyword evidence="1" id="KW-0472">Membrane</keyword>
<dbReference type="RefSeq" id="WP_010897346.1">
    <property type="nucleotide sequence ID" value="NC_002570.2"/>
</dbReference>
<dbReference type="STRING" id="272558.gene:10727070"/>
<accession>Q9KDN5</accession>
<dbReference type="AlphaFoldDB" id="Q9KDN5"/>
<keyword evidence="3" id="KW-1185">Reference proteome</keyword>
<evidence type="ECO:0000256" key="1">
    <source>
        <dbReference type="SAM" id="Phobius"/>
    </source>
</evidence>
<name>Q9KDN5_HALH5</name>
<organism evidence="2 3">
    <name type="scientific">Halalkalibacterium halodurans (strain ATCC BAA-125 / DSM 18197 / FERM 7344 / JCM 9153 / C-125)</name>
    <name type="common">Bacillus halodurans</name>
    <dbReference type="NCBI Taxonomy" id="272558"/>
    <lineage>
        <taxon>Bacteria</taxon>
        <taxon>Bacillati</taxon>
        <taxon>Bacillota</taxon>
        <taxon>Bacilli</taxon>
        <taxon>Bacillales</taxon>
        <taxon>Bacillaceae</taxon>
        <taxon>Halalkalibacterium (ex Joshi et al. 2022)</taxon>
    </lineage>
</organism>
<dbReference type="PIR" id="H83796">
    <property type="entry name" value="H83796"/>
</dbReference>
<keyword evidence="1" id="KW-0812">Transmembrane</keyword>
<dbReference type="EMBL" id="BA000004">
    <property type="protein sequence ID" value="BAB04895.1"/>
    <property type="molecule type" value="Genomic_DNA"/>
</dbReference>
<gene>
    <name evidence="2" type="ordered locus">BH1176</name>
</gene>
<dbReference type="Pfam" id="PF14147">
    <property type="entry name" value="Spore_YhaL"/>
    <property type="match status" value="1"/>
</dbReference>
<dbReference type="InterPro" id="IPR025428">
    <property type="entry name" value="Spore_YhaL"/>
</dbReference>
<dbReference type="KEGG" id="bha:BH1176"/>
<dbReference type="HOGENOM" id="CLU_2407177_0_0_9"/>
<evidence type="ECO:0000313" key="2">
    <source>
        <dbReference type="EMBL" id="BAB04895.1"/>
    </source>
</evidence>
<reference evidence="2 3" key="1">
    <citation type="journal article" date="2000" name="Nucleic Acids Res.">
        <title>Complete genome sequence of the alkaliphilic bacterium Bacillus halodurans and genomic sequence comparison with Bacillus subtilis.</title>
        <authorList>
            <person name="Takami H."/>
            <person name="Nakasone K."/>
            <person name="Takaki Y."/>
            <person name="Maeno G."/>
            <person name="Sasaki R."/>
            <person name="Masui N."/>
            <person name="Fuji F."/>
            <person name="Hirama C."/>
            <person name="Nakamura Y."/>
            <person name="Ogasawara N."/>
            <person name="Kuhara S."/>
            <person name="Horikoshi K."/>
        </authorList>
    </citation>
    <scope>NUCLEOTIDE SEQUENCE [LARGE SCALE GENOMIC DNA]</scope>
    <source>
        <strain evidence="3">ATCC BAA-125 / DSM 18197 / FERM 7344 / JCM 9153 / C-125</strain>
    </source>
</reference>